<evidence type="ECO:0000256" key="2">
    <source>
        <dbReference type="ARBA" id="ARBA00022490"/>
    </source>
</evidence>
<dbReference type="Gene3D" id="3.60.20.10">
    <property type="entry name" value="Glutamine Phosphoribosylpyrophosphate, subunit 1, domain 1"/>
    <property type="match status" value="1"/>
</dbReference>
<evidence type="ECO:0000313" key="7">
    <source>
        <dbReference type="Proteomes" id="UP000285301"/>
    </source>
</evidence>
<accession>A0A3S3QEY5</accession>
<keyword evidence="2" id="KW-0963">Cytoplasm</keyword>
<keyword evidence="4" id="KW-0539">Nucleus</keyword>
<dbReference type="InterPro" id="IPR029055">
    <property type="entry name" value="Ntn_hydrolases_N"/>
</dbReference>
<evidence type="ECO:0000256" key="5">
    <source>
        <dbReference type="ARBA" id="ARBA00026071"/>
    </source>
</evidence>
<evidence type="ECO:0000256" key="3">
    <source>
        <dbReference type="ARBA" id="ARBA00022942"/>
    </source>
</evidence>
<comment type="subunit">
    <text evidence="5">The 26S proteasome consists of a 20S proteasome core and two 19S regulatory subunits. The 20S proteasome core is composed of 28 subunits that are arranged in four stacked rings, resulting in a barrel-shaped structure. The two end rings are each formed by seven alpha subunits, and the two central rings are each formed by seven beta subunits. The catalytic chamber with the active sites is on the inside of the barrel.</text>
</comment>
<sequence length="232" mass="25691">MQRSLNNSETLSGIIQKPQFSPYTDNGGTVIAVGGKGFVIIGCDSRLSSGYTINTRFQPKLFKLTPQTVLGSAGCWCDVLTFVRLIEARLKMYSYEHNKTMSTPATAQLVSIMLYYKRFFPYYVSNLVAGLDEEGNGVVYSYDPVGHCEQSTYCATGSSSAFIQPLLDNYVGKKNIANAEKGKLLTQEEALRVVNDAFVSATERNMYCGDSIILNIITEKGIEERVIPLRKD</sequence>
<dbReference type="InterPro" id="IPR023333">
    <property type="entry name" value="Proteasome_suB-type"/>
</dbReference>
<dbReference type="InterPro" id="IPR001353">
    <property type="entry name" value="Proteasome_sua/b"/>
</dbReference>
<dbReference type="SUPFAM" id="SSF56235">
    <property type="entry name" value="N-terminal nucleophile aminohydrolases (Ntn hydrolases)"/>
    <property type="match status" value="1"/>
</dbReference>
<evidence type="ECO:0000256" key="4">
    <source>
        <dbReference type="ARBA" id="ARBA00023242"/>
    </source>
</evidence>
<dbReference type="STRING" id="1965070.A0A3S3QEY5"/>
<dbReference type="PANTHER" id="PTHR32194:SF2">
    <property type="entry name" value="PROTEASOME SUBUNIT BETA TYPE-1"/>
    <property type="match status" value="1"/>
</dbReference>
<dbReference type="GO" id="GO:0051603">
    <property type="term" value="P:proteolysis involved in protein catabolic process"/>
    <property type="evidence" value="ECO:0007669"/>
    <property type="project" value="InterPro"/>
</dbReference>
<dbReference type="Proteomes" id="UP000285301">
    <property type="component" value="Unassembled WGS sequence"/>
</dbReference>
<comment type="subcellular location">
    <subcellularLocation>
        <location evidence="1">Nucleus</location>
    </subcellularLocation>
</comment>
<gene>
    <name evidence="6" type="ORF">B4U79_09465</name>
</gene>
<evidence type="ECO:0000313" key="6">
    <source>
        <dbReference type="EMBL" id="RWS07997.1"/>
    </source>
</evidence>
<evidence type="ECO:0008006" key="8">
    <source>
        <dbReference type="Google" id="ProtNLM"/>
    </source>
</evidence>
<keyword evidence="7" id="KW-1185">Reference proteome</keyword>
<reference evidence="6 7" key="1">
    <citation type="journal article" date="2018" name="Gigascience">
        <title>Genomes of trombidid mites reveal novel predicted allergens and laterally-transferred genes associated with secondary metabolism.</title>
        <authorList>
            <person name="Dong X."/>
            <person name="Chaisiri K."/>
            <person name="Xia D."/>
            <person name="Armstrong S.D."/>
            <person name="Fang Y."/>
            <person name="Donnelly M.J."/>
            <person name="Kadowaki T."/>
            <person name="McGarry J.W."/>
            <person name="Darby A.C."/>
            <person name="Makepeace B.L."/>
        </authorList>
    </citation>
    <scope>NUCLEOTIDE SEQUENCE [LARGE SCALE GENOMIC DNA]</scope>
    <source>
        <strain evidence="6">UoL-WK</strain>
    </source>
</reference>
<dbReference type="PANTHER" id="PTHR32194">
    <property type="entry name" value="METALLOPROTEASE TLDD"/>
    <property type="match status" value="1"/>
</dbReference>
<dbReference type="GO" id="GO:0005737">
    <property type="term" value="C:cytoplasm"/>
    <property type="evidence" value="ECO:0007669"/>
    <property type="project" value="TreeGrafter"/>
</dbReference>
<name>A0A3S3QEY5_9ACAR</name>
<dbReference type="EMBL" id="NCKU01003190">
    <property type="protein sequence ID" value="RWS07997.1"/>
    <property type="molecule type" value="Genomic_DNA"/>
</dbReference>
<protein>
    <recommendedName>
        <fullName evidence="8">Proteasome subunit beta type-1-like protein</fullName>
    </recommendedName>
</protein>
<dbReference type="GO" id="GO:0005839">
    <property type="term" value="C:proteasome core complex"/>
    <property type="evidence" value="ECO:0007669"/>
    <property type="project" value="InterPro"/>
</dbReference>
<dbReference type="GO" id="GO:0005634">
    <property type="term" value="C:nucleus"/>
    <property type="evidence" value="ECO:0007669"/>
    <property type="project" value="UniProtKB-SubCell"/>
</dbReference>
<dbReference type="CDD" id="cd03757">
    <property type="entry name" value="proteasome_beta_type_1"/>
    <property type="match status" value="1"/>
</dbReference>
<proteinExistence type="predicted"/>
<evidence type="ECO:0000256" key="1">
    <source>
        <dbReference type="ARBA" id="ARBA00004123"/>
    </source>
</evidence>
<keyword evidence="3" id="KW-0647">Proteasome</keyword>
<comment type="caution">
    <text evidence="6">The sequence shown here is derived from an EMBL/GenBank/DDBJ whole genome shotgun (WGS) entry which is preliminary data.</text>
</comment>
<dbReference type="Pfam" id="PF00227">
    <property type="entry name" value="Proteasome"/>
    <property type="match status" value="1"/>
</dbReference>
<dbReference type="AlphaFoldDB" id="A0A3S3QEY5"/>
<organism evidence="6 7">
    <name type="scientific">Dinothrombium tinctorium</name>
    <dbReference type="NCBI Taxonomy" id="1965070"/>
    <lineage>
        <taxon>Eukaryota</taxon>
        <taxon>Metazoa</taxon>
        <taxon>Ecdysozoa</taxon>
        <taxon>Arthropoda</taxon>
        <taxon>Chelicerata</taxon>
        <taxon>Arachnida</taxon>
        <taxon>Acari</taxon>
        <taxon>Acariformes</taxon>
        <taxon>Trombidiformes</taxon>
        <taxon>Prostigmata</taxon>
        <taxon>Anystina</taxon>
        <taxon>Parasitengona</taxon>
        <taxon>Trombidioidea</taxon>
        <taxon>Trombidiidae</taxon>
        <taxon>Dinothrombium</taxon>
    </lineage>
</organism>
<dbReference type="PROSITE" id="PS51476">
    <property type="entry name" value="PROTEASOME_BETA_2"/>
    <property type="match status" value="1"/>
</dbReference>
<dbReference type="FunFam" id="3.60.20.10:FF:000027">
    <property type="entry name" value="Proteasome subunit beta type-6"/>
    <property type="match status" value="1"/>
</dbReference>
<dbReference type="OrthoDB" id="268479at2759"/>